<dbReference type="SMART" id="SM00291">
    <property type="entry name" value="ZnF_ZZ"/>
    <property type="match status" value="1"/>
</dbReference>
<dbReference type="PANTHER" id="PTHR15090">
    <property type="entry name" value="SEQUESTOSOME 1-RELATED"/>
    <property type="match status" value="1"/>
</dbReference>
<dbReference type="Pfam" id="PF00569">
    <property type="entry name" value="ZZ"/>
    <property type="match status" value="1"/>
</dbReference>
<dbReference type="EMBL" id="BSXW01001177">
    <property type="protein sequence ID" value="GMF34373.1"/>
    <property type="molecule type" value="Genomic_DNA"/>
</dbReference>
<accession>A0A9W7CJN7</accession>
<dbReference type="InterPro" id="IPR043145">
    <property type="entry name" value="Znf_ZZ_sf"/>
</dbReference>
<dbReference type="GO" id="GO:0000423">
    <property type="term" value="P:mitophagy"/>
    <property type="evidence" value="ECO:0007669"/>
    <property type="project" value="TreeGrafter"/>
</dbReference>
<evidence type="ECO:0000256" key="3">
    <source>
        <dbReference type="ARBA" id="ARBA00022833"/>
    </source>
</evidence>
<comment type="caution">
    <text evidence="7">The sequence shown here is derived from an EMBL/GenBank/DDBJ whole genome shotgun (WGS) entry which is preliminary data.</text>
</comment>
<protein>
    <submittedName>
        <fullName evidence="7">Unnamed protein product</fullName>
    </submittedName>
</protein>
<keyword evidence="1" id="KW-0479">Metal-binding</keyword>
<evidence type="ECO:0000259" key="6">
    <source>
        <dbReference type="SMART" id="SM00291"/>
    </source>
</evidence>
<feature type="compositionally biased region" description="Low complexity" evidence="5">
    <location>
        <begin position="244"/>
        <end position="254"/>
    </location>
</feature>
<feature type="domain" description="ZZ-type" evidence="6">
    <location>
        <begin position="444"/>
        <end position="494"/>
    </location>
</feature>
<feature type="region of interest" description="Disordered" evidence="5">
    <location>
        <begin position="407"/>
        <end position="446"/>
    </location>
</feature>
<dbReference type="InterPro" id="IPR052260">
    <property type="entry name" value="Autophagy_Rcpt_SigReg"/>
</dbReference>
<evidence type="ECO:0000313" key="8">
    <source>
        <dbReference type="Proteomes" id="UP001165083"/>
    </source>
</evidence>
<dbReference type="PANTHER" id="PTHR15090:SF0">
    <property type="entry name" value="SEQUESTOSOME-1"/>
    <property type="match status" value="1"/>
</dbReference>
<dbReference type="CDD" id="cd02249">
    <property type="entry name" value="ZZ"/>
    <property type="match status" value="1"/>
</dbReference>
<organism evidence="7 8">
    <name type="scientific">Phytophthora lilii</name>
    <dbReference type="NCBI Taxonomy" id="2077276"/>
    <lineage>
        <taxon>Eukaryota</taxon>
        <taxon>Sar</taxon>
        <taxon>Stramenopiles</taxon>
        <taxon>Oomycota</taxon>
        <taxon>Peronosporomycetes</taxon>
        <taxon>Peronosporales</taxon>
        <taxon>Peronosporaceae</taxon>
        <taxon>Phytophthora</taxon>
    </lineage>
</organism>
<keyword evidence="8" id="KW-1185">Reference proteome</keyword>
<dbReference type="GO" id="GO:0005080">
    <property type="term" value="F:protein kinase C binding"/>
    <property type="evidence" value="ECO:0007669"/>
    <property type="project" value="TreeGrafter"/>
</dbReference>
<evidence type="ECO:0000256" key="1">
    <source>
        <dbReference type="ARBA" id="ARBA00022723"/>
    </source>
</evidence>
<keyword evidence="3" id="KW-0862">Zinc</keyword>
<feature type="compositionally biased region" description="Low complexity" evidence="5">
    <location>
        <begin position="412"/>
        <end position="433"/>
    </location>
</feature>
<dbReference type="SUPFAM" id="SSF57850">
    <property type="entry name" value="RING/U-box"/>
    <property type="match status" value="1"/>
</dbReference>
<reference evidence="7" key="1">
    <citation type="submission" date="2023-04" db="EMBL/GenBank/DDBJ databases">
        <title>Phytophthora lilii NBRC 32176.</title>
        <authorList>
            <person name="Ichikawa N."/>
            <person name="Sato H."/>
            <person name="Tonouchi N."/>
        </authorList>
    </citation>
    <scope>NUCLEOTIDE SEQUENCE</scope>
    <source>
        <strain evidence="7">NBRC 32176</strain>
    </source>
</reference>
<dbReference type="Gene3D" id="3.30.60.90">
    <property type="match status" value="1"/>
</dbReference>
<dbReference type="GO" id="GO:0044753">
    <property type="term" value="C:amphisome"/>
    <property type="evidence" value="ECO:0007669"/>
    <property type="project" value="TreeGrafter"/>
</dbReference>
<keyword evidence="4" id="KW-0175">Coiled coil</keyword>
<proteinExistence type="predicted"/>
<dbReference type="InterPro" id="IPR000433">
    <property type="entry name" value="Znf_ZZ"/>
</dbReference>
<dbReference type="Proteomes" id="UP001165083">
    <property type="component" value="Unassembled WGS sequence"/>
</dbReference>
<sequence length="648" mass="69677">MYLVQRRPVRGVGHTTVPSKDKWAAMLAATLQHNLAALQAHLATLQAENSALTRDLCLKENYIQLKDQQFRVMQRRLEELEGAVAQWKDRWLQQLNAQAAAGGAADAPEAARWTPWRCKPGGAGRAKALAAATAKLERLSQADRAKLQPLLAAVEQGGAEPGADLLFADVSEELSRVLLLHLLPALLEAADGQQPPRCFSRTYRKQTMDFRVCTRQAAEASAAGEDTADKAADKAPPQAPPGQAPVVDTAETLAPPAPPETEAEETETPHLFDCVDLDRRGAARTPVPHGPRELHATKAMFVSRPLSGSAAARAAVPPLDKPDKPADKASRRYTLTPKRTGPTFAVETTRTHTMTMGALPSPAQSPSSMGVLPLGSDGEVIPMPPREKEGKDGKIKKIVGSVFDRLSRHKSQQSLGSNSATSSSSHASPVPLSLPTGSSEAGGDDDESICDGCGRGPLVGVKWVCRTCRLLAGEEYELCEKCYGQGIHGKEHEDALFARVEAIVVRKCPRLASETELLHLLRVGICKANLKKFSFCLTWIADLLQCNRTTDLRARALEIAHIPPTVRSEFARLLRELLTRYRPDIELKTEWEPAASAQYGALGPGTPAMRGEGAPDELDTLRIWVKDAPSTSAAASTGATSIGTPSLG</sequence>
<dbReference type="OrthoDB" id="2122982at2759"/>
<dbReference type="GO" id="GO:0070530">
    <property type="term" value="F:K63-linked polyubiquitin modification-dependent protein binding"/>
    <property type="evidence" value="ECO:0007669"/>
    <property type="project" value="TreeGrafter"/>
</dbReference>
<feature type="region of interest" description="Disordered" evidence="5">
    <location>
        <begin position="221"/>
        <end position="270"/>
    </location>
</feature>
<dbReference type="GO" id="GO:0008270">
    <property type="term" value="F:zinc ion binding"/>
    <property type="evidence" value="ECO:0007669"/>
    <property type="project" value="UniProtKB-KW"/>
</dbReference>
<feature type="coiled-coil region" evidence="4">
    <location>
        <begin position="28"/>
        <end position="90"/>
    </location>
</feature>
<dbReference type="GO" id="GO:0007032">
    <property type="term" value="P:endosome organization"/>
    <property type="evidence" value="ECO:0007669"/>
    <property type="project" value="TreeGrafter"/>
</dbReference>
<name>A0A9W7CJN7_9STRA</name>
<evidence type="ECO:0000256" key="5">
    <source>
        <dbReference type="SAM" id="MobiDB-lite"/>
    </source>
</evidence>
<evidence type="ECO:0000256" key="4">
    <source>
        <dbReference type="SAM" id="Coils"/>
    </source>
</evidence>
<dbReference type="GO" id="GO:0035973">
    <property type="term" value="P:aggrephagy"/>
    <property type="evidence" value="ECO:0007669"/>
    <property type="project" value="TreeGrafter"/>
</dbReference>
<evidence type="ECO:0000256" key="2">
    <source>
        <dbReference type="ARBA" id="ARBA00022771"/>
    </source>
</evidence>
<dbReference type="AlphaFoldDB" id="A0A9W7CJN7"/>
<dbReference type="GO" id="GO:0016235">
    <property type="term" value="C:aggresome"/>
    <property type="evidence" value="ECO:0007669"/>
    <property type="project" value="TreeGrafter"/>
</dbReference>
<gene>
    <name evidence="7" type="ORF">Plil01_001464300</name>
</gene>
<keyword evidence="2" id="KW-0863">Zinc-finger</keyword>
<evidence type="ECO:0000313" key="7">
    <source>
        <dbReference type="EMBL" id="GMF34373.1"/>
    </source>
</evidence>